<keyword evidence="3" id="KW-1185">Reference proteome</keyword>
<feature type="region of interest" description="Disordered" evidence="1">
    <location>
        <begin position="153"/>
        <end position="200"/>
    </location>
</feature>
<organism evidence="2 3">
    <name type="scientific">Ramlibacter pallidus</name>
    <dbReference type="NCBI Taxonomy" id="2780087"/>
    <lineage>
        <taxon>Bacteria</taxon>
        <taxon>Pseudomonadati</taxon>
        <taxon>Pseudomonadota</taxon>
        <taxon>Betaproteobacteria</taxon>
        <taxon>Burkholderiales</taxon>
        <taxon>Comamonadaceae</taxon>
        <taxon>Ramlibacter</taxon>
    </lineage>
</organism>
<dbReference type="EMBL" id="JADDIV010000003">
    <property type="protein sequence ID" value="MBE7367843.1"/>
    <property type="molecule type" value="Genomic_DNA"/>
</dbReference>
<evidence type="ECO:0000256" key="1">
    <source>
        <dbReference type="SAM" id="MobiDB-lite"/>
    </source>
</evidence>
<evidence type="ECO:0000313" key="3">
    <source>
        <dbReference type="Proteomes" id="UP000806285"/>
    </source>
</evidence>
<sequence length="200" mass="21519">MHTAICAFEDKDRADQAVDSLVRAGFARHDVHVEHPQATAEGRGTTRGGLSGPPGDDRGVLSSFGHFFASLLGRDDPSGHVDTYSQHIERGGYVVVVDADNPAEAQRARTLLQELQAGDLDVLDRPGQRPLREIVSGEGLAGMVTRSREAYEAGTNPIERERAMASSSADRLSARTGPELRDPDLGHAPGLRYADKDKPV</sequence>
<protein>
    <recommendedName>
        <fullName evidence="4">Heat induced stress protein YflT</fullName>
    </recommendedName>
</protein>
<comment type="caution">
    <text evidence="2">The sequence shown here is derived from an EMBL/GenBank/DDBJ whole genome shotgun (WGS) entry which is preliminary data.</text>
</comment>
<name>A0ABR9S2V5_9BURK</name>
<dbReference type="RefSeq" id="WP_193676475.1">
    <property type="nucleotide sequence ID" value="NZ_JADDIV010000003.1"/>
</dbReference>
<evidence type="ECO:0008006" key="4">
    <source>
        <dbReference type="Google" id="ProtNLM"/>
    </source>
</evidence>
<proteinExistence type="predicted"/>
<evidence type="ECO:0000313" key="2">
    <source>
        <dbReference type="EMBL" id="MBE7367843.1"/>
    </source>
</evidence>
<gene>
    <name evidence="2" type="ORF">IM787_09710</name>
</gene>
<feature type="region of interest" description="Disordered" evidence="1">
    <location>
        <begin position="32"/>
        <end position="56"/>
    </location>
</feature>
<dbReference type="Proteomes" id="UP000806285">
    <property type="component" value="Unassembled WGS sequence"/>
</dbReference>
<reference evidence="2 3" key="1">
    <citation type="submission" date="2020-10" db="EMBL/GenBank/DDBJ databases">
        <title>Ramlibacter sp. HM2 16S ribosomal RNA gene Genome sequencing and assembly.</title>
        <authorList>
            <person name="Kang M."/>
        </authorList>
    </citation>
    <scope>NUCLEOTIDE SEQUENCE [LARGE SCALE GENOMIC DNA]</scope>
    <source>
        <strain evidence="2 3">HM2</strain>
    </source>
</reference>
<accession>A0ABR9S2V5</accession>